<dbReference type="GO" id="GO:1901605">
    <property type="term" value="P:alpha-amino acid metabolic process"/>
    <property type="evidence" value="ECO:0007669"/>
    <property type="project" value="TreeGrafter"/>
</dbReference>
<dbReference type="PANTHER" id="PTHR42790:SF19">
    <property type="entry name" value="KYNURENINE_ALPHA-AMINOADIPATE AMINOTRANSFERASE, MITOCHONDRIAL"/>
    <property type="match status" value="1"/>
</dbReference>
<feature type="domain" description="Aminotransferase class I/classII large" evidence="7">
    <location>
        <begin position="62"/>
        <end position="392"/>
    </location>
</feature>
<gene>
    <name evidence="8" type="ORF">EHQ64_05035</name>
</gene>
<dbReference type="Proteomes" id="UP000297762">
    <property type="component" value="Unassembled WGS sequence"/>
</dbReference>
<evidence type="ECO:0000256" key="1">
    <source>
        <dbReference type="ARBA" id="ARBA00001933"/>
    </source>
</evidence>
<dbReference type="GO" id="GO:0030170">
    <property type="term" value="F:pyridoxal phosphate binding"/>
    <property type="evidence" value="ECO:0007669"/>
    <property type="project" value="InterPro"/>
</dbReference>
<accession>A0A4R9KC07</accession>
<dbReference type="InterPro" id="IPR015421">
    <property type="entry name" value="PyrdxlP-dep_Trfase_major"/>
</dbReference>
<comment type="cofactor">
    <cofactor evidence="1">
        <name>pyridoxal 5'-phosphate</name>
        <dbReference type="ChEBI" id="CHEBI:597326"/>
    </cofactor>
</comment>
<dbReference type="FunFam" id="3.40.640.10:FF:000053">
    <property type="entry name" value="Aminotransferase, class I"/>
    <property type="match status" value="1"/>
</dbReference>
<keyword evidence="5 8" id="KW-0808">Transferase</keyword>
<dbReference type="GO" id="GO:0008483">
    <property type="term" value="F:transaminase activity"/>
    <property type="evidence" value="ECO:0007669"/>
    <property type="project" value="UniProtKB-KW"/>
</dbReference>
<dbReference type="CDD" id="cd00609">
    <property type="entry name" value="AAT_like"/>
    <property type="match status" value="1"/>
</dbReference>
<name>A0A4R9KC07_9LEPT</name>
<keyword evidence="4 8" id="KW-0032">Aminotransferase</keyword>
<dbReference type="OrthoDB" id="9802328at2"/>
<comment type="subunit">
    <text evidence="3">Homodimer.</text>
</comment>
<evidence type="ECO:0000313" key="9">
    <source>
        <dbReference type="Proteomes" id="UP000297762"/>
    </source>
</evidence>
<evidence type="ECO:0000256" key="5">
    <source>
        <dbReference type="ARBA" id="ARBA00022679"/>
    </source>
</evidence>
<sequence length="403" mass="46338">MGKLILETKRNLFKPANRIERTPSSVTREILKVIDTPGMISFAGGLPDDSLFPIQEFSEIFADSISKKGPKLFQYSDTQGHSELRAWIAGRYYPNSSPDEILLTAGSQQALDILARYFIEDGSNILLERPSYLGAIQVFSSYNPFFLGIDYEEEGPDPEKIKYILEHSSEDLKFFYTIPDFQNPSGRSYSIQNREIISKYFYDHKIPILEDTAYRELSFENHIPISLCELGPEHTISIGTFSKTLAPGLRVGWIRAPKSIVKDLIVQKQSIDLHSPSINQELVFQFVSSSKYEKHLSLIRETYKRKSDFTFNCLKERFEDSIPLHSPQGGLFYWIEFPKEIDTDILFKKCLEKGLAAVPGSSFFINEAERNRLRWNFSNATKEETKLGAERLFNVYKEIRSEK</sequence>
<dbReference type="InterPro" id="IPR015424">
    <property type="entry name" value="PyrdxlP-dep_Trfase"/>
</dbReference>
<reference evidence="8" key="1">
    <citation type="journal article" date="2019" name="PLoS Negl. Trop. Dis.">
        <title>Revisiting the worldwide diversity of Leptospira species in the environment.</title>
        <authorList>
            <person name="Vincent A.T."/>
            <person name="Schiettekatte O."/>
            <person name="Bourhy P."/>
            <person name="Veyrier F.J."/>
            <person name="Picardeau M."/>
        </authorList>
    </citation>
    <scope>NUCLEOTIDE SEQUENCE [LARGE SCALE GENOMIC DNA]</scope>
    <source>
        <strain evidence="8">201702455</strain>
    </source>
</reference>
<dbReference type="EMBL" id="RQGF01000012">
    <property type="protein sequence ID" value="TGL63329.1"/>
    <property type="molecule type" value="Genomic_DNA"/>
</dbReference>
<dbReference type="RefSeq" id="WP_135648418.1">
    <property type="nucleotide sequence ID" value="NZ_RQGF01000012.1"/>
</dbReference>
<evidence type="ECO:0000256" key="3">
    <source>
        <dbReference type="ARBA" id="ARBA00011738"/>
    </source>
</evidence>
<organism evidence="8 9">
    <name type="scientific">Leptospira sarikeiensis</name>
    <dbReference type="NCBI Taxonomy" id="2484943"/>
    <lineage>
        <taxon>Bacteria</taxon>
        <taxon>Pseudomonadati</taxon>
        <taxon>Spirochaetota</taxon>
        <taxon>Spirochaetia</taxon>
        <taxon>Leptospirales</taxon>
        <taxon>Leptospiraceae</taxon>
        <taxon>Leptospira</taxon>
    </lineage>
</organism>
<evidence type="ECO:0000256" key="6">
    <source>
        <dbReference type="ARBA" id="ARBA00022898"/>
    </source>
</evidence>
<dbReference type="PANTHER" id="PTHR42790">
    <property type="entry name" value="AMINOTRANSFERASE"/>
    <property type="match status" value="1"/>
</dbReference>
<dbReference type="InterPro" id="IPR050859">
    <property type="entry name" value="Class-I_PLP-dep_aminotransf"/>
</dbReference>
<comment type="similarity">
    <text evidence="2">Belongs to the class-I pyridoxal-phosphate-dependent aminotransferase family.</text>
</comment>
<dbReference type="AlphaFoldDB" id="A0A4R9KC07"/>
<evidence type="ECO:0000259" key="7">
    <source>
        <dbReference type="Pfam" id="PF00155"/>
    </source>
</evidence>
<comment type="caution">
    <text evidence="8">The sequence shown here is derived from an EMBL/GenBank/DDBJ whole genome shotgun (WGS) entry which is preliminary data.</text>
</comment>
<proteinExistence type="inferred from homology"/>
<protein>
    <submittedName>
        <fullName evidence="8">PLP-dependent aminotransferase family protein</fullName>
    </submittedName>
</protein>
<evidence type="ECO:0000256" key="4">
    <source>
        <dbReference type="ARBA" id="ARBA00022576"/>
    </source>
</evidence>
<evidence type="ECO:0000313" key="8">
    <source>
        <dbReference type="EMBL" id="TGL63329.1"/>
    </source>
</evidence>
<dbReference type="InterPro" id="IPR015422">
    <property type="entry name" value="PyrdxlP-dep_Trfase_small"/>
</dbReference>
<dbReference type="Gene3D" id="3.40.640.10">
    <property type="entry name" value="Type I PLP-dependent aspartate aminotransferase-like (Major domain)"/>
    <property type="match status" value="1"/>
</dbReference>
<dbReference type="Gene3D" id="3.90.1150.10">
    <property type="entry name" value="Aspartate Aminotransferase, domain 1"/>
    <property type="match status" value="1"/>
</dbReference>
<dbReference type="Pfam" id="PF00155">
    <property type="entry name" value="Aminotran_1_2"/>
    <property type="match status" value="1"/>
</dbReference>
<keyword evidence="6" id="KW-0663">Pyridoxal phosphate</keyword>
<evidence type="ECO:0000256" key="2">
    <source>
        <dbReference type="ARBA" id="ARBA00007441"/>
    </source>
</evidence>
<keyword evidence="9" id="KW-1185">Reference proteome</keyword>
<dbReference type="InterPro" id="IPR004839">
    <property type="entry name" value="Aminotransferase_I/II_large"/>
</dbReference>
<dbReference type="SUPFAM" id="SSF53383">
    <property type="entry name" value="PLP-dependent transferases"/>
    <property type="match status" value="1"/>
</dbReference>